<keyword evidence="1" id="KW-0812">Transmembrane</keyword>
<dbReference type="OrthoDB" id="5145915at2"/>
<keyword evidence="1" id="KW-1133">Transmembrane helix</keyword>
<evidence type="ECO:0000313" key="4">
    <source>
        <dbReference type="Proteomes" id="UP000267900"/>
    </source>
</evidence>
<evidence type="ECO:0000256" key="1">
    <source>
        <dbReference type="SAM" id="Phobius"/>
    </source>
</evidence>
<name>A0A3Q9FWZ3_STRLT</name>
<accession>A0A3Q9FWZ3</accession>
<dbReference type="AlphaFoldDB" id="A0A3Q9FWZ3"/>
<gene>
    <name evidence="3" type="ORF">EKH77_16470</name>
</gene>
<keyword evidence="1" id="KW-0472">Membrane</keyword>
<evidence type="ECO:0000313" key="3">
    <source>
        <dbReference type="EMBL" id="AZQ72599.1"/>
    </source>
</evidence>
<evidence type="ECO:0000259" key="2">
    <source>
        <dbReference type="Pfam" id="PF14280"/>
    </source>
</evidence>
<feature type="transmembrane region" description="Helical" evidence="1">
    <location>
        <begin position="321"/>
        <end position="342"/>
    </location>
</feature>
<protein>
    <submittedName>
        <fullName evidence="3">DUF4365 domain-containing protein</fullName>
    </submittedName>
</protein>
<dbReference type="InterPro" id="IPR025375">
    <property type="entry name" value="DUF4365"/>
</dbReference>
<dbReference type="Proteomes" id="UP000267900">
    <property type="component" value="Chromosome"/>
</dbReference>
<organism evidence="3 4">
    <name type="scientific">Streptomyces luteoverticillatus</name>
    <name type="common">Streptoverticillium luteoverticillatus</name>
    <dbReference type="NCBI Taxonomy" id="66425"/>
    <lineage>
        <taxon>Bacteria</taxon>
        <taxon>Bacillati</taxon>
        <taxon>Actinomycetota</taxon>
        <taxon>Actinomycetes</taxon>
        <taxon>Kitasatosporales</taxon>
        <taxon>Streptomycetaceae</taxon>
        <taxon>Streptomyces</taxon>
    </lineage>
</organism>
<keyword evidence="4" id="KW-1185">Reference proteome</keyword>
<feature type="transmembrane region" description="Helical" evidence="1">
    <location>
        <begin position="228"/>
        <end position="247"/>
    </location>
</feature>
<feature type="transmembrane region" description="Helical" evidence="1">
    <location>
        <begin position="259"/>
        <end position="276"/>
    </location>
</feature>
<sequence length="363" mass="41766">MSTLQRQRRGLAVAKVLPTKKTERAGVNEFRALMESAGHIVQEIDGGNDYGEDCYLSFTEHGERTGDIVAVQVKSGGKYRRAVGYGIPCRDHVGDWTRSRIPVIGIVYDPELKKLFWVNMTQYLLEQLKQGKRPKSVPVSESAILDADTLVSIVANVRHFIARNDGLRHVESRGARHPIRTFRRYLNRESNEIDRTPVGRIPYEMATSEVDFHERHPGFNPAFLKWSAWLLTTVVLAVQGPALYVAADSQHRDWWIWNGWTWLVCYYGTVLYLLRVSKQDPQKRRGRLLSFVSCCLIACGMFVTVGHQGSGFVVNREFERWFIDLMPVFAKIAIMHVSHYYVDRERERRRRLKAAYPDGIPSR</sequence>
<reference evidence="3 4" key="1">
    <citation type="submission" date="2018-12" db="EMBL/GenBank/DDBJ databases">
        <title>The whole draft genome of Streptomyce luteoverticillatus CGMCC 15060.</title>
        <authorList>
            <person name="Feng Z."/>
            <person name="Chen G."/>
            <person name="Zhang J."/>
            <person name="Zhu H."/>
            <person name="Yu X."/>
            <person name="Zhang W."/>
            <person name="Zhang X."/>
        </authorList>
    </citation>
    <scope>NUCLEOTIDE SEQUENCE [LARGE SCALE GENOMIC DNA]</scope>
    <source>
        <strain evidence="3 4">CGMCC 15060</strain>
    </source>
</reference>
<dbReference type="EMBL" id="CP034587">
    <property type="protein sequence ID" value="AZQ72599.1"/>
    <property type="molecule type" value="Genomic_DNA"/>
</dbReference>
<dbReference type="Pfam" id="PF14280">
    <property type="entry name" value="DUF4365"/>
    <property type="match status" value="1"/>
</dbReference>
<feature type="domain" description="DUF4365" evidence="2">
    <location>
        <begin position="23"/>
        <end position="154"/>
    </location>
</feature>
<proteinExistence type="predicted"/>
<feature type="transmembrane region" description="Helical" evidence="1">
    <location>
        <begin position="288"/>
        <end position="309"/>
    </location>
</feature>